<proteinExistence type="predicted"/>
<dbReference type="EMBL" id="JAODZU010000003">
    <property type="protein sequence ID" value="MDH0362191.1"/>
    <property type="molecule type" value="Genomic_DNA"/>
</dbReference>
<evidence type="ECO:0000313" key="2">
    <source>
        <dbReference type="Proteomes" id="UP001158297"/>
    </source>
</evidence>
<dbReference type="AlphaFoldDB" id="A0AA42L6F3"/>
<reference evidence="1" key="1">
    <citation type="submission" date="2022-09" db="EMBL/GenBank/DDBJ databases">
        <title>Intensive care unit water sources are persistently colonized with multi-drug resistant bacteria and are the site of extensive horizontal gene transfer of antibiotic resistance genes.</title>
        <authorList>
            <person name="Diorio-Toth L."/>
        </authorList>
    </citation>
    <scope>NUCLEOTIDE SEQUENCE</scope>
    <source>
        <strain evidence="1">GD04130</strain>
    </source>
</reference>
<protein>
    <submittedName>
        <fullName evidence="1">Uncharacterized protein</fullName>
    </submittedName>
</protein>
<evidence type="ECO:0000313" key="1">
    <source>
        <dbReference type="EMBL" id="MDH0362191.1"/>
    </source>
</evidence>
<name>A0AA42L6F3_9BURK</name>
<sequence length="199" mass="21748">MTFNRARFDELISKLQRSALSADELKELGTLQGQLSKLNEGREALIKDVQKSIDENKLTVLEVFGTARKLGKLLVEQGVKPDSVFPPKAATGATGEDGQATPATLNAVERPSNKNEELIKSKGHGKPFIYKRGRVFEDAKGEPTTDLKKVYAGALSKFFTTHKTAAAITEAATPEGKEYFKTEEGKKELAKLVELARLA</sequence>
<dbReference type="RefSeq" id="WP_279859775.1">
    <property type="nucleotide sequence ID" value="NZ_JAODZU010000003.1"/>
</dbReference>
<comment type="caution">
    <text evidence="1">The sequence shown here is derived from an EMBL/GenBank/DDBJ whole genome shotgun (WGS) entry which is preliminary data.</text>
</comment>
<dbReference type="Proteomes" id="UP001158297">
    <property type="component" value="Unassembled WGS sequence"/>
</dbReference>
<gene>
    <name evidence="1" type="ORF">N7330_03820</name>
</gene>
<accession>A0AA42L6F3</accession>
<organism evidence="1 2">
    <name type="scientific">Comamonas aquatica</name>
    <dbReference type="NCBI Taxonomy" id="225991"/>
    <lineage>
        <taxon>Bacteria</taxon>
        <taxon>Pseudomonadati</taxon>
        <taxon>Pseudomonadota</taxon>
        <taxon>Betaproteobacteria</taxon>
        <taxon>Burkholderiales</taxon>
        <taxon>Comamonadaceae</taxon>
        <taxon>Comamonas</taxon>
    </lineage>
</organism>